<evidence type="ECO:0000313" key="2">
    <source>
        <dbReference type="EMBL" id="SFH20774.1"/>
    </source>
</evidence>
<accession>A0A1I2Y4W2</accession>
<evidence type="ECO:0000313" key="4">
    <source>
        <dbReference type="Proteomes" id="UP000533017"/>
    </source>
</evidence>
<sequence length="314" mass="35271">MLMEPSRQIELHDLVQSEADRARFELRNQELFPENIALTSDVPSARRVVDRFNAYWLTVEPLASALVTGCAWGSGDHAALWTQAVRAVASTVDGPRSGNTYLLAIQEYPVQALVYAAALGAMARKNYTSLKAVTVDPTVRYNRDRNSVISYMAPHYVESFKIAANLLAVTTNGAKVEDSAVADWFQRGGMRHTPISDHLHDLLAPLLKDLVPDQEDYSDLFDETEVLLGALAVDAYLQAQKESRYVGRQWYGRFTWRYRHSDRPLHHRIQAEFEAQGSNWPPLKAGLFDGSAERAAAALDEYCDRGDRVVESLW</sequence>
<organism evidence="2 3">
    <name type="scientific">Actinopolymorpha cephalotaxi</name>
    <dbReference type="NCBI Taxonomy" id="504797"/>
    <lineage>
        <taxon>Bacteria</taxon>
        <taxon>Bacillati</taxon>
        <taxon>Actinomycetota</taxon>
        <taxon>Actinomycetes</taxon>
        <taxon>Propionibacteriales</taxon>
        <taxon>Actinopolymorphaceae</taxon>
        <taxon>Actinopolymorpha</taxon>
    </lineage>
</organism>
<keyword evidence="4" id="KW-1185">Reference proteome</keyword>
<gene>
    <name evidence="1" type="ORF">FHR37_006185</name>
    <name evidence="2" type="ORF">SAMN05421678_113215</name>
</gene>
<name>A0A1I2Y4W2_9ACTN</name>
<reference evidence="1 4" key="2">
    <citation type="submission" date="2020-07" db="EMBL/GenBank/DDBJ databases">
        <title>Sequencing the genomes of 1000 actinobacteria strains.</title>
        <authorList>
            <person name="Klenk H.-P."/>
        </authorList>
    </citation>
    <scope>NUCLEOTIDE SEQUENCE [LARGE SCALE GENOMIC DNA]</scope>
    <source>
        <strain evidence="1 4">DSM 45117</strain>
    </source>
</reference>
<dbReference type="EMBL" id="JACBZA010000001">
    <property type="protein sequence ID" value="NYH87334.1"/>
    <property type="molecule type" value="Genomic_DNA"/>
</dbReference>
<dbReference type="RefSeq" id="WP_139239096.1">
    <property type="nucleotide sequence ID" value="NZ_FOOI01000013.1"/>
</dbReference>
<dbReference type="Proteomes" id="UP000199052">
    <property type="component" value="Unassembled WGS sequence"/>
</dbReference>
<dbReference type="AlphaFoldDB" id="A0A1I2Y4W2"/>
<evidence type="ECO:0000313" key="3">
    <source>
        <dbReference type="Proteomes" id="UP000199052"/>
    </source>
</evidence>
<dbReference type="Proteomes" id="UP000533017">
    <property type="component" value="Unassembled WGS sequence"/>
</dbReference>
<protein>
    <submittedName>
        <fullName evidence="2">Uncharacterized protein</fullName>
    </submittedName>
</protein>
<dbReference type="EMBL" id="FOOI01000013">
    <property type="protein sequence ID" value="SFH20774.1"/>
    <property type="molecule type" value="Genomic_DNA"/>
</dbReference>
<dbReference type="OrthoDB" id="3375485at2"/>
<dbReference type="STRING" id="504797.SAMN05421678_113215"/>
<reference evidence="2 3" key="1">
    <citation type="submission" date="2016-10" db="EMBL/GenBank/DDBJ databases">
        <authorList>
            <person name="de Groot N.N."/>
        </authorList>
    </citation>
    <scope>NUCLEOTIDE SEQUENCE [LARGE SCALE GENOMIC DNA]</scope>
    <source>
        <strain evidence="2 3">CPCC 202808</strain>
    </source>
</reference>
<proteinExistence type="predicted"/>
<evidence type="ECO:0000313" key="1">
    <source>
        <dbReference type="EMBL" id="NYH87334.1"/>
    </source>
</evidence>